<dbReference type="FunFam" id="3.30.870.10:FF:000011">
    <property type="entry name" value="Phospholipase"/>
    <property type="match status" value="1"/>
</dbReference>
<feature type="compositionally biased region" description="Acidic residues" evidence="12">
    <location>
        <begin position="1620"/>
        <end position="1634"/>
    </location>
</feature>
<feature type="region of interest" description="Disordered" evidence="12">
    <location>
        <begin position="191"/>
        <end position="247"/>
    </location>
</feature>
<comment type="catalytic activity">
    <reaction evidence="1">
        <text>a 1,2-diacyl-sn-glycero-3-phosphocholine + H2O = a 1,2-diacyl-sn-glycero-3-phosphate + choline + H(+)</text>
        <dbReference type="Rhea" id="RHEA:14445"/>
        <dbReference type="ChEBI" id="CHEBI:15354"/>
        <dbReference type="ChEBI" id="CHEBI:15377"/>
        <dbReference type="ChEBI" id="CHEBI:15378"/>
        <dbReference type="ChEBI" id="CHEBI:57643"/>
        <dbReference type="ChEBI" id="CHEBI:58608"/>
        <dbReference type="EC" id="3.1.4.4"/>
    </reaction>
</comment>
<feature type="region of interest" description="Disordered" evidence="12">
    <location>
        <begin position="1"/>
        <end position="87"/>
    </location>
</feature>
<keyword evidence="4" id="KW-0677">Repeat</keyword>
<evidence type="ECO:0000256" key="8">
    <source>
        <dbReference type="ARBA" id="ARBA00042228"/>
    </source>
</evidence>
<dbReference type="PANTHER" id="PTHR18896">
    <property type="entry name" value="PHOSPHOLIPASE D"/>
    <property type="match status" value="1"/>
</dbReference>
<dbReference type="CDD" id="cd09141">
    <property type="entry name" value="PLDc_vPLD1_2_yPLD_like_2"/>
    <property type="match status" value="1"/>
</dbReference>
<sequence>MSPTVEQPTPEVANGDVNENTNGDVTRIKVKPSETNVENGDADNITPLRQSSDVDHIFKAVKNGPILPRRHERSPSPNSPDESVRVVPNSLEFSFIGDNRESRYDQDHDNNHHHHNHHNYHKLPQHPSSFFTPNESFVHNNDADVNRFEPVDDNEEADKVEGEAPPRRGTMFGHSQTFSNFIPARLKGRTFSTMADPTSPTSEFPNQQDGSSPKAKHNRLKHFLRANRKKGKDKRQSIAQPDVIDESETAAAERAEKLLAGMAAGGPAINLMASCLLEDEHGIYRAPLLLSLLGFKVTDITSKETTRNRRFRFDLEYGIDRQRMKWSIERNSTDLGYLAYKFEKARLVGRVVGNKSQPLPKFPVPPIRKSEKGKSKKFKTFVQGKPGEDEEEPATATATATAGDNVDNHSISPVTSGLSRVRSRLGSITSIGSLERHHESVENRRRKLEQYTKDVDNYLKELIEATSLKPQSNILFIFFELSPLSSLLSYETGFCGKQGAVHIGGTANAQGWRVGHFKANDLKGIYERRSMKWMLVRGSYITYVADINSTSPLDVFLVDSSFKIHSRIAEASGKDEDESIFDASSISQKKLFDSENNFFPHLKITLENNERKLTFQPKSPREHKLWVDSLRTMQSLTPYAEPNRFGSFAPVRKNVFAQWFVDGRDHFWAISSAIEMAKDTIMIHDWWLSPELYLRRPANGNQQYRLDRLLKRKADEGVKIFVVIYRNVGTTVATDSLYTKHSILSLNEENIHVIRSPNQLLQNTYFWAHHEKLCIVDHTYAFLGGIDLCYGRYDTADHVLTDDTGVDFDSFSPDDRLTADKFAEFQVFPGKDYSNPRVKDFFDLDKPYESMYNRNEVPRMPWHDIHMFTCGQTARDLARHFVQRWNYLIRQKRPSRLTPLLLPPPDLSEDEIMAHGLDGTCEVQLLRSSGNWSLGLKQHEQSIQNAYLRLIETSEHFVYIENQFFVTSCFIDGTEIKNRIGDALVDRIIRAHREGTNWKAIIVIPLMPGFEAQVDEAEGSSVRVIMQCQFMSISRGESSIFAKLRMKGIDPDQYIQFFSLRKWGRIGTGRTLVTEQLYIHAKAMIADDRTAIIGSANINERSMRGLRDSEVAAVVRDTDMVKSTMDGKPYLAGKFAHTLRMRLMREHLGVSIDILEVVERRFKRFENFAKSEEGLKYATNKFRSRENTYLSAMVEIASRDILNQPSGTRRWKNFIHVSKFDAEIADVNFEEEESEFPPPLFLPVSMNNRTGPHEANKGIRDSKKHSYDNRVQNNDLHKKDVYGEGQDKYRSKLAQRARMSSAKFLKDLSLIDMERNPTSTFLPDFDSVLEFLESDDHNISGSMDSESEEIVTERNQERWLLLKKISYLQRVAAKEKSMNEEEDQKRMKLGLPLLCKNGIPANDNMTDTKQGSLLPSTEGVETNFTSNKDSETLKLSEEAARDIINSMSSTDTGFSNFIDPYEFDDPIGPDFYELRWNEIASRNTELYRMVFHCQPDDYVSRWSDYTTQTELQSQFMKAQEAEVEYGSSSQYYSDSKEAEKDEYDVHLANNNTKHRLERSATNDEYGLLGKAPPDRDQEANHEPEKNLRAKLGRRVSSFTGAHETQDKRPETPKPLTEPSDIVDEEDEDVDDDANELGGTEKVANGNDRSPSSGSHHEKQRRTRTRSRQTSRARRGRAGAYSARRKIQNAEAIYDKTSAERLLSAVQGNLVYFPTEWLETELRNNNWFYNTDRLPPMEIYD</sequence>
<feature type="region of interest" description="Disordered" evidence="12">
    <location>
        <begin position="151"/>
        <end position="175"/>
    </location>
</feature>
<dbReference type="VEuPathDB" id="FungiDB:CTRG_03487"/>
<reference evidence="14 15" key="1">
    <citation type="journal article" date="2009" name="Nature">
        <title>Evolution of pathogenicity and sexual reproduction in eight Candida genomes.</title>
        <authorList>
            <person name="Butler G."/>
            <person name="Rasmussen M.D."/>
            <person name="Lin M.F."/>
            <person name="Santos M.A."/>
            <person name="Sakthikumar S."/>
            <person name="Munro C.A."/>
            <person name="Rheinbay E."/>
            <person name="Grabherr M."/>
            <person name="Forche A."/>
            <person name="Reedy J.L."/>
            <person name="Agrafioti I."/>
            <person name="Arnaud M.B."/>
            <person name="Bates S."/>
            <person name="Brown A.J."/>
            <person name="Brunke S."/>
            <person name="Costanzo M.C."/>
            <person name="Fitzpatrick D.A."/>
            <person name="de Groot P.W."/>
            <person name="Harris D."/>
            <person name="Hoyer L.L."/>
            <person name="Hube B."/>
            <person name="Klis F.M."/>
            <person name="Kodira C."/>
            <person name="Lennard N."/>
            <person name="Logue M.E."/>
            <person name="Martin R."/>
            <person name="Neiman A.M."/>
            <person name="Nikolaou E."/>
            <person name="Quail M.A."/>
            <person name="Quinn J."/>
            <person name="Santos M.C."/>
            <person name="Schmitzberger F.F."/>
            <person name="Sherlock G."/>
            <person name="Shah P."/>
            <person name="Silverstein K.A."/>
            <person name="Skrzypek M.S."/>
            <person name="Soll D."/>
            <person name="Staggs R."/>
            <person name="Stansfield I."/>
            <person name="Stumpf M.P."/>
            <person name="Sudbery P.E."/>
            <person name="Srikantha T."/>
            <person name="Zeng Q."/>
            <person name="Berman J."/>
            <person name="Berriman M."/>
            <person name="Heitman J."/>
            <person name="Gow N.A."/>
            <person name="Lorenz M.C."/>
            <person name="Birren B.W."/>
            <person name="Kellis M."/>
            <person name="Cuomo C.A."/>
        </authorList>
    </citation>
    <scope>NUCLEOTIDE SEQUENCE [LARGE SCALE GENOMIC DNA]</scope>
    <source>
        <strain evidence="15">ATCC MYA-3404 / T1</strain>
    </source>
</reference>
<feature type="compositionally biased region" description="Basic and acidic residues" evidence="12">
    <location>
        <begin position="1572"/>
        <end position="1587"/>
    </location>
</feature>
<dbReference type="GO" id="GO:0005768">
    <property type="term" value="C:endosome"/>
    <property type="evidence" value="ECO:0007669"/>
    <property type="project" value="EnsemblFungi"/>
</dbReference>
<dbReference type="InterPro" id="IPR001736">
    <property type="entry name" value="PLipase_D/transphosphatidylase"/>
</dbReference>
<dbReference type="GeneID" id="8298013"/>
<dbReference type="GO" id="GO:0009395">
    <property type="term" value="P:phospholipid catabolic process"/>
    <property type="evidence" value="ECO:0007669"/>
    <property type="project" value="TreeGrafter"/>
</dbReference>
<evidence type="ECO:0000256" key="9">
    <source>
        <dbReference type="ARBA" id="ARBA00074658"/>
    </source>
</evidence>
<evidence type="ECO:0000256" key="7">
    <source>
        <dbReference type="ARBA" id="ARBA00023098"/>
    </source>
</evidence>
<dbReference type="GO" id="GO:0000753">
    <property type="term" value="P:cell morphogenesis involved in conjugation with cellular fusion"/>
    <property type="evidence" value="ECO:0007669"/>
    <property type="project" value="EnsemblFungi"/>
</dbReference>
<feature type="region of interest" description="Disordered" evidence="12">
    <location>
        <begin position="1407"/>
        <end position="1429"/>
    </location>
</feature>
<feature type="region of interest" description="Disordered" evidence="12">
    <location>
        <begin position="362"/>
        <end position="413"/>
    </location>
</feature>
<evidence type="ECO:0000313" key="15">
    <source>
        <dbReference type="Proteomes" id="UP000002037"/>
    </source>
</evidence>
<dbReference type="InterPro" id="IPR025202">
    <property type="entry name" value="PLD-like_dom"/>
</dbReference>
<feature type="compositionally biased region" description="Basic residues" evidence="12">
    <location>
        <begin position="214"/>
        <end position="233"/>
    </location>
</feature>
<feature type="domain" description="PLD phosphodiesterase" evidence="13">
    <location>
        <begin position="765"/>
        <end position="792"/>
    </location>
</feature>
<evidence type="ECO:0000256" key="4">
    <source>
        <dbReference type="ARBA" id="ARBA00022737"/>
    </source>
</evidence>
<evidence type="ECO:0000256" key="5">
    <source>
        <dbReference type="ARBA" id="ARBA00022801"/>
    </source>
</evidence>
<dbReference type="GO" id="GO:0005634">
    <property type="term" value="C:nucleus"/>
    <property type="evidence" value="ECO:0007669"/>
    <property type="project" value="EnsemblFungi"/>
</dbReference>
<evidence type="ECO:0000256" key="1">
    <source>
        <dbReference type="ARBA" id="ARBA00000798"/>
    </source>
</evidence>
<dbReference type="SMART" id="SM00155">
    <property type="entry name" value="PLDc"/>
    <property type="match status" value="2"/>
</dbReference>
<feature type="compositionally biased region" description="Polar residues" evidence="12">
    <location>
        <begin position="1407"/>
        <end position="1427"/>
    </location>
</feature>
<dbReference type="eggNOG" id="KOG1329">
    <property type="taxonomic scope" value="Eukaryota"/>
</dbReference>
<dbReference type="SUPFAM" id="SSF56024">
    <property type="entry name" value="Phospholipase D/nuclease"/>
    <property type="match status" value="2"/>
</dbReference>
<feature type="compositionally biased region" description="Basic residues" evidence="12">
    <location>
        <begin position="111"/>
        <end position="121"/>
    </location>
</feature>
<name>C5MBP5_CANTT</name>
<dbReference type="GO" id="GO:0004630">
    <property type="term" value="F:phospholipase D activity"/>
    <property type="evidence" value="ECO:0007669"/>
    <property type="project" value="UniProtKB-EC"/>
</dbReference>
<dbReference type="Pfam" id="PF00614">
    <property type="entry name" value="PLDc"/>
    <property type="match status" value="1"/>
</dbReference>
<evidence type="ECO:0000256" key="6">
    <source>
        <dbReference type="ARBA" id="ARBA00022963"/>
    </source>
</evidence>
<evidence type="ECO:0000313" key="14">
    <source>
        <dbReference type="EMBL" id="EER33062.1"/>
    </source>
</evidence>
<dbReference type="EMBL" id="GG692398">
    <property type="protein sequence ID" value="EER33062.1"/>
    <property type="molecule type" value="Genomic_DNA"/>
</dbReference>
<evidence type="ECO:0000256" key="2">
    <source>
        <dbReference type="ARBA" id="ARBA00008664"/>
    </source>
</evidence>
<keyword evidence="11" id="KW-0175">Coiled coil</keyword>
<evidence type="ECO:0000256" key="12">
    <source>
        <dbReference type="SAM" id="MobiDB-lite"/>
    </source>
</evidence>
<dbReference type="HOGENOM" id="CLU_000690_3_0_1"/>
<evidence type="ECO:0000259" key="13">
    <source>
        <dbReference type="PROSITE" id="PS50035"/>
    </source>
</evidence>
<proteinExistence type="inferred from homology"/>
<evidence type="ECO:0000256" key="11">
    <source>
        <dbReference type="SAM" id="Coils"/>
    </source>
</evidence>
<organism evidence="14 15">
    <name type="scientific">Candida tropicalis (strain ATCC MYA-3404 / T1)</name>
    <name type="common">Yeast</name>
    <dbReference type="NCBI Taxonomy" id="294747"/>
    <lineage>
        <taxon>Eukaryota</taxon>
        <taxon>Fungi</taxon>
        <taxon>Dikarya</taxon>
        <taxon>Ascomycota</taxon>
        <taxon>Saccharomycotina</taxon>
        <taxon>Pichiomycetes</taxon>
        <taxon>Debaryomycetaceae</taxon>
        <taxon>Candida/Lodderomyces clade</taxon>
        <taxon>Candida</taxon>
    </lineage>
</organism>
<dbReference type="InterPro" id="IPR015679">
    <property type="entry name" value="PLipase_D_fam"/>
</dbReference>
<dbReference type="PANTHER" id="PTHR18896:SF76">
    <property type="entry name" value="PHOSPHOLIPASE"/>
    <property type="match status" value="1"/>
</dbReference>
<dbReference type="GO" id="GO:0005628">
    <property type="term" value="C:prospore membrane"/>
    <property type="evidence" value="ECO:0007669"/>
    <property type="project" value="EnsemblFungi"/>
</dbReference>
<dbReference type="CDD" id="cd09138">
    <property type="entry name" value="PLDc_vPLD1_2_yPLD_like_1"/>
    <property type="match status" value="1"/>
</dbReference>
<dbReference type="STRING" id="294747.C5MBP5"/>
<protein>
    <recommendedName>
        <fullName evidence="9">Phospholipase D1</fullName>
        <ecNumber evidence="3">3.1.4.4</ecNumber>
    </recommendedName>
    <alternativeName>
        <fullName evidence="8">Choline phosphatase 1</fullName>
    </alternativeName>
    <alternativeName>
        <fullName evidence="10">Phosphatidylcholine-hydrolyzing phospholipase D1</fullName>
    </alternativeName>
</protein>
<keyword evidence="5" id="KW-0378">Hydrolase</keyword>
<feature type="region of interest" description="Disordered" evidence="12">
    <location>
        <begin position="101"/>
        <end position="121"/>
    </location>
</feature>
<feature type="domain" description="PLD phosphodiesterase" evidence="13">
    <location>
        <begin position="1075"/>
        <end position="1102"/>
    </location>
</feature>
<dbReference type="OrthoDB" id="14911at2759"/>
<evidence type="ECO:0000256" key="10">
    <source>
        <dbReference type="ARBA" id="ARBA00079280"/>
    </source>
</evidence>
<feature type="compositionally biased region" description="Basic residues" evidence="12">
    <location>
        <begin position="1657"/>
        <end position="1682"/>
    </location>
</feature>
<feature type="compositionally biased region" description="Basic and acidic residues" evidence="12">
    <location>
        <begin position="101"/>
        <end position="110"/>
    </location>
</feature>
<feature type="compositionally biased region" description="Polar residues" evidence="12">
    <location>
        <begin position="191"/>
        <end position="211"/>
    </location>
</feature>
<dbReference type="GO" id="GO:0031321">
    <property type="term" value="P:ascospore-type prospore assembly"/>
    <property type="evidence" value="ECO:0007669"/>
    <property type="project" value="EnsemblFungi"/>
</dbReference>
<accession>C5MBP5</accession>
<feature type="compositionally biased region" description="Basic and acidic residues" evidence="12">
    <location>
        <begin position="157"/>
        <end position="166"/>
    </location>
</feature>
<comment type="similarity">
    <text evidence="2">Belongs to the phospholipase D family.</text>
</comment>
<dbReference type="PROSITE" id="PS50035">
    <property type="entry name" value="PLD"/>
    <property type="match status" value="2"/>
</dbReference>
<evidence type="ECO:0000256" key="3">
    <source>
        <dbReference type="ARBA" id="ARBA00012027"/>
    </source>
</evidence>
<gene>
    <name evidence="14" type="ORF">CTRG_03487</name>
</gene>
<dbReference type="KEGG" id="ctp:CTRG_03487"/>
<keyword evidence="6" id="KW-0442">Lipid degradation</keyword>
<keyword evidence="15" id="KW-1185">Reference proteome</keyword>
<dbReference type="Gene3D" id="3.30.870.10">
    <property type="entry name" value="Endonuclease Chain A"/>
    <property type="match status" value="2"/>
</dbReference>
<feature type="coiled-coil region" evidence="11">
    <location>
        <begin position="434"/>
        <end position="468"/>
    </location>
</feature>
<dbReference type="Proteomes" id="UP000002037">
    <property type="component" value="Unassembled WGS sequence"/>
</dbReference>
<dbReference type="Pfam" id="PF13091">
    <property type="entry name" value="PLDc_2"/>
    <property type="match status" value="1"/>
</dbReference>
<dbReference type="RefSeq" id="XP_002549190.1">
    <property type="nucleotide sequence ID" value="XM_002549144.1"/>
</dbReference>
<dbReference type="EC" id="3.1.4.4" evidence="3"/>
<dbReference type="GO" id="GO:0032266">
    <property type="term" value="F:phosphatidylinositol-3-phosphate binding"/>
    <property type="evidence" value="ECO:0007669"/>
    <property type="project" value="EnsemblFungi"/>
</dbReference>
<keyword evidence="7" id="KW-0443">Lipid metabolism</keyword>
<feature type="region of interest" description="Disordered" evidence="12">
    <location>
        <begin position="1549"/>
        <end position="1682"/>
    </location>
</feature>